<name>A0A1Y1KUQ0_PHOPY</name>
<dbReference type="EMBL" id="GEZM01075032">
    <property type="protein sequence ID" value="JAV64328.1"/>
    <property type="molecule type" value="Transcribed_RNA"/>
</dbReference>
<proteinExistence type="predicted"/>
<accession>A0A1Y1KUQ0</accession>
<dbReference type="EMBL" id="GEZM01075031">
    <property type="protein sequence ID" value="JAV64330.1"/>
    <property type="molecule type" value="Transcribed_RNA"/>
</dbReference>
<sequence>MIQRLPNPLFHGLMVKSSKGAVLKCNWPPKEITGAAAESVEDVAEVVDSVAVAPDVAAEEVEAIAMEVAVEDLETERVGRATGDVPVKIAAILTSRGATNVIDAVRLNQKEVRAVEVEAAIDVAVRHLEDAIDEVVGAAVEEVVVDLEETEMVVDPWVAAEDALGHQGAEVVLEVEVAGVEWMVVKVGIVLSHISFCNILLGNF</sequence>
<dbReference type="AlphaFoldDB" id="A0A1Y1KUQ0"/>
<reference evidence="1" key="1">
    <citation type="journal article" date="2016" name="Sci. Rep.">
        <title>Molecular characterization of firefly nuptial gifts: a multi-omics approach sheds light on postcopulatory sexual selection.</title>
        <authorList>
            <person name="Al-Wathiqui N."/>
            <person name="Fallon T.R."/>
            <person name="South A."/>
            <person name="Weng J.K."/>
            <person name="Lewis S.M."/>
        </authorList>
    </citation>
    <scope>NUCLEOTIDE SEQUENCE</scope>
</reference>
<protein>
    <submittedName>
        <fullName evidence="1">Uncharacterized protein</fullName>
    </submittedName>
</protein>
<organism evidence="1">
    <name type="scientific">Photinus pyralis</name>
    <name type="common">Common eastern firefly</name>
    <name type="synonym">Lampyris pyralis</name>
    <dbReference type="NCBI Taxonomy" id="7054"/>
    <lineage>
        <taxon>Eukaryota</taxon>
        <taxon>Metazoa</taxon>
        <taxon>Ecdysozoa</taxon>
        <taxon>Arthropoda</taxon>
        <taxon>Hexapoda</taxon>
        <taxon>Insecta</taxon>
        <taxon>Pterygota</taxon>
        <taxon>Neoptera</taxon>
        <taxon>Endopterygota</taxon>
        <taxon>Coleoptera</taxon>
        <taxon>Polyphaga</taxon>
        <taxon>Elateriformia</taxon>
        <taxon>Elateroidea</taxon>
        <taxon>Lampyridae</taxon>
        <taxon>Lampyrinae</taxon>
        <taxon>Photinus</taxon>
    </lineage>
</organism>
<evidence type="ECO:0000313" key="1">
    <source>
        <dbReference type="EMBL" id="JAV64328.1"/>
    </source>
</evidence>